<protein>
    <submittedName>
        <fullName evidence="1">Uncharacterized protein</fullName>
    </submittedName>
</protein>
<reference evidence="1" key="1">
    <citation type="journal article" date="2021" name="Proc. Natl. Acad. Sci. U.S.A.">
        <title>A Catalog of Tens of Thousands of Viruses from Human Metagenomes Reveals Hidden Associations with Chronic Diseases.</title>
        <authorList>
            <person name="Tisza M.J."/>
            <person name="Buck C.B."/>
        </authorList>
    </citation>
    <scope>NUCLEOTIDE SEQUENCE</scope>
    <source>
        <strain evidence="1">CtXBg1</strain>
    </source>
</reference>
<name>A0A8S5SSA9_9CAUD</name>
<evidence type="ECO:0000313" key="1">
    <source>
        <dbReference type="EMBL" id="DAF53458.1"/>
    </source>
</evidence>
<sequence length="140" mass="15657">MIFRRIEIRAVRAPKVLDGIQASAKYIARLTIDNKPAPVVSFIYFDSSFSGCPLITQVDDFSRALVYRVLVAGSIREALRTAAKQLDSGKEKIKFTARVDLTRRLKFLSPGSPMVQILKESVKPEVFPVPIEHLTNPVKS</sequence>
<accession>A0A8S5SSA9</accession>
<proteinExistence type="predicted"/>
<dbReference type="EMBL" id="BK032653">
    <property type="protein sequence ID" value="DAF53458.1"/>
    <property type="molecule type" value="Genomic_DNA"/>
</dbReference>
<organism evidence="1">
    <name type="scientific">Podoviridae sp. ctXBg1</name>
    <dbReference type="NCBI Taxonomy" id="2827739"/>
    <lineage>
        <taxon>Viruses</taxon>
        <taxon>Duplodnaviria</taxon>
        <taxon>Heunggongvirae</taxon>
        <taxon>Uroviricota</taxon>
        <taxon>Caudoviricetes</taxon>
    </lineage>
</organism>